<organism evidence="3 4">
    <name type="scientific">Shimia thalassica</name>
    <dbReference type="NCBI Taxonomy" id="1715693"/>
    <lineage>
        <taxon>Bacteria</taxon>
        <taxon>Pseudomonadati</taxon>
        <taxon>Pseudomonadota</taxon>
        <taxon>Alphaproteobacteria</taxon>
        <taxon>Rhodobacterales</taxon>
        <taxon>Roseobacteraceae</taxon>
    </lineage>
</organism>
<accession>A0A0P1IQT8</accession>
<name>A0A0P1IQT8_9RHOB</name>
<feature type="domain" description="DUF6868" evidence="2">
    <location>
        <begin position="1"/>
        <end position="79"/>
    </location>
</feature>
<dbReference type="EMBL" id="CYTW01000007">
    <property type="protein sequence ID" value="CUK14643.1"/>
    <property type="molecule type" value="Genomic_DNA"/>
</dbReference>
<evidence type="ECO:0000313" key="4">
    <source>
        <dbReference type="Proteomes" id="UP000051870"/>
    </source>
</evidence>
<feature type="transmembrane region" description="Helical" evidence="1">
    <location>
        <begin position="12"/>
        <end position="32"/>
    </location>
</feature>
<dbReference type="Pfam" id="PF21742">
    <property type="entry name" value="DUF6868"/>
    <property type="match status" value="1"/>
</dbReference>
<evidence type="ECO:0000256" key="1">
    <source>
        <dbReference type="SAM" id="Phobius"/>
    </source>
</evidence>
<sequence length="80" mass="9091">MTVETLTTFFGWMTVLNFGFLALAGGMLLVTCDWATNLHANMFDMERADVKRAYFNWLATYKVLALVFAFVPWLALTLMG</sequence>
<feature type="transmembrane region" description="Helical" evidence="1">
    <location>
        <begin position="53"/>
        <end position="75"/>
    </location>
</feature>
<gene>
    <name evidence="3" type="ORF">PH7735_03944</name>
</gene>
<protein>
    <recommendedName>
        <fullName evidence="2">DUF6868 domain-containing protein</fullName>
    </recommendedName>
</protein>
<evidence type="ECO:0000259" key="2">
    <source>
        <dbReference type="Pfam" id="PF21742"/>
    </source>
</evidence>
<keyword evidence="1" id="KW-0812">Transmembrane</keyword>
<dbReference type="RefSeq" id="WP_058313098.1">
    <property type="nucleotide sequence ID" value="NZ_CYTW01000007.1"/>
</dbReference>
<keyword evidence="1" id="KW-0472">Membrane</keyword>
<keyword evidence="4" id="KW-1185">Reference proteome</keyword>
<proteinExistence type="predicted"/>
<dbReference type="STRING" id="1715693.PH7735_03944"/>
<keyword evidence="1" id="KW-1133">Transmembrane helix</keyword>
<reference evidence="4" key="1">
    <citation type="submission" date="2015-09" db="EMBL/GenBank/DDBJ databases">
        <authorList>
            <person name="Rodrigo-Torres Lidia"/>
            <person name="Arahal R.David."/>
        </authorList>
    </citation>
    <scope>NUCLEOTIDE SEQUENCE [LARGE SCALE GENOMIC DNA]</scope>
    <source>
        <strain evidence="4">CECT 7735</strain>
    </source>
</reference>
<dbReference type="AlphaFoldDB" id="A0A0P1IQT8"/>
<evidence type="ECO:0000313" key="3">
    <source>
        <dbReference type="EMBL" id="CUK14643.1"/>
    </source>
</evidence>
<dbReference type="GeneID" id="83882911"/>
<dbReference type="Proteomes" id="UP000051870">
    <property type="component" value="Unassembled WGS sequence"/>
</dbReference>
<dbReference type="InterPro" id="IPR049220">
    <property type="entry name" value="DUF6868"/>
</dbReference>